<evidence type="ECO:0000256" key="1">
    <source>
        <dbReference type="ARBA" id="ARBA00010203"/>
    </source>
</evidence>
<keyword evidence="5" id="KW-0949">S-adenosyl-L-methionine</keyword>
<proteinExistence type="inferred from homology"/>
<evidence type="ECO:0000256" key="9">
    <source>
        <dbReference type="SAM" id="MobiDB-lite"/>
    </source>
</evidence>
<evidence type="ECO:0000256" key="2">
    <source>
        <dbReference type="ARBA" id="ARBA00012185"/>
    </source>
</evidence>
<dbReference type="GO" id="GO:0008170">
    <property type="term" value="F:N-methyltransferase activity"/>
    <property type="evidence" value="ECO:0007669"/>
    <property type="project" value="InterPro"/>
</dbReference>
<keyword evidence="7" id="KW-0238">DNA-binding</keyword>
<organism evidence="11">
    <name type="scientific">marine sediment metagenome</name>
    <dbReference type="NCBI Taxonomy" id="412755"/>
    <lineage>
        <taxon>unclassified sequences</taxon>
        <taxon>metagenomes</taxon>
        <taxon>ecological metagenomes</taxon>
    </lineage>
</organism>
<comment type="similarity">
    <text evidence="1">Belongs to the N(4)/N(6)-methyltransferase family. N(4) subfamily.</text>
</comment>
<dbReference type="SUPFAM" id="SSF53335">
    <property type="entry name" value="S-adenosyl-L-methionine-dependent methyltransferases"/>
    <property type="match status" value="1"/>
</dbReference>
<feature type="compositionally biased region" description="Basic residues" evidence="9">
    <location>
        <begin position="287"/>
        <end position="299"/>
    </location>
</feature>
<sequence>MTVEIVCADARDALAAMPEGSVQTCITSPPYWGLRDYGLEPVVWGGEGCEHEWGEDLAGDTRTDNFKSWANNARDGNPPPDAPHIARSQGTFCRRCSAWRGTLGLEPTPALYVEHIVQVFREVRRVLRDDGTLWLNLGDSYASSPPGNKATGWEKWKTSGLAGAKEGSQYLDTLDASVGRKANTIAPGLKPKDLCGMPWRVAFALQADGWWLRSDIVWSKPNPMPESVRDRPTRSHEYLFLLSKSARYYYDQDAIREPAKDPADDLRRIAAQHNGNKSVATAQVKGLRPRSHKGSHFGRGKTAEHQLGRASSMPRQDNPAGRNRRSVWEIATQPYPEAHFATFPEKLVEPCILAGCPEGGTVLDPFAGSGTVGLVAERLGRHSVLIDANEDYCKMARERTAQMGLMTEATLEDWEGWSQGDDGKFIGSVECSLP</sequence>
<comment type="catalytic activity">
    <reaction evidence="8">
        <text>a 2'-deoxycytidine in DNA + S-adenosyl-L-methionine = an N(4)-methyl-2'-deoxycytidine in DNA + S-adenosyl-L-homocysteine + H(+)</text>
        <dbReference type="Rhea" id="RHEA:16857"/>
        <dbReference type="Rhea" id="RHEA-COMP:11369"/>
        <dbReference type="Rhea" id="RHEA-COMP:13674"/>
        <dbReference type="ChEBI" id="CHEBI:15378"/>
        <dbReference type="ChEBI" id="CHEBI:57856"/>
        <dbReference type="ChEBI" id="CHEBI:59789"/>
        <dbReference type="ChEBI" id="CHEBI:85452"/>
        <dbReference type="ChEBI" id="CHEBI:137933"/>
        <dbReference type="EC" id="2.1.1.113"/>
    </reaction>
</comment>
<dbReference type="GO" id="GO:0015667">
    <property type="term" value="F:site-specific DNA-methyltransferase (cytosine-N4-specific) activity"/>
    <property type="evidence" value="ECO:0007669"/>
    <property type="project" value="UniProtKB-EC"/>
</dbReference>
<dbReference type="Pfam" id="PF01555">
    <property type="entry name" value="N6_N4_Mtase"/>
    <property type="match status" value="1"/>
</dbReference>
<dbReference type="AlphaFoldDB" id="A0A0F9NLY3"/>
<dbReference type="PRINTS" id="PR00508">
    <property type="entry name" value="S21N4MTFRASE"/>
</dbReference>
<evidence type="ECO:0000259" key="10">
    <source>
        <dbReference type="Pfam" id="PF01555"/>
    </source>
</evidence>
<evidence type="ECO:0000256" key="3">
    <source>
        <dbReference type="ARBA" id="ARBA00022603"/>
    </source>
</evidence>
<evidence type="ECO:0000256" key="6">
    <source>
        <dbReference type="ARBA" id="ARBA00022747"/>
    </source>
</evidence>
<dbReference type="EC" id="2.1.1.113" evidence="2"/>
<keyword evidence="3" id="KW-0489">Methyltransferase</keyword>
<feature type="domain" description="DNA methylase N-4/N-6" evidence="10">
    <location>
        <begin position="22"/>
        <end position="397"/>
    </location>
</feature>
<keyword evidence="4" id="KW-0808">Transferase</keyword>
<evidence type="ECO:0000256" key="4">
    <source>
        <dbReference type="ARBA" id="ARBA00022679"/>
    </source>
</evidence>
<dbReference type="EMBL" id="LAZR01003959">
    <property type="protein sequence ID" value="KKN13092.1"/>
    <property type="molecule type" value="Genomic_DNA"/>
</dbReference>
<evidence type="ECO:0000256" key="5">
    <source>
        <dbReference type="ARBA" id="ARBA00022691"/>
    </source>
</evidence>
<dbReference type="GO" id="GO:0003677">
    <property type="term" value="F:DNA binding"/>
    <property type="evidence" value="ECO:0007669"/>
    <property type="project" value="UniProtKB-KW"/>
</dbReference>
<reference evidence="11" key="1">
    <citation type="journal article" date="2015" name="Nature">
        <title>Complex archaea that bridge the gap between prokaryotes and eukaryotes.</title>
        <authorList>
            <person name="Spang A."/>
            <person name="Saw J.H."/>
            <person name="Jorgensen S.L."/>
            <person name="Zaremba-Niedzwiedzka K."/>
            <person name="Martijn J."/>
            <person name="Lind A.E."/>
            <person name="van Eijk R."/>
            <person name="Schleper C."/>
            <person name="Guy L."/>
            <person name="Ettema T.J."/>
        </authorList>
    </citation>
    <scope>NUCLEOTIDE SEQUENCE</scope>
</reference>
<evidence type="ECO:0000313" key="11">
    <source>
        <dbReference type="EMBL" id="KKN13092.1"/>
    </source>
</evidence>
<evidence type="ECO:0000256" key="7">
    <source>
        <dbReference type="ARBA" id="ARBA00023125"/>
    </source>
</evidence>
<evidence type="ECO:0000256" key="8">
    <source>
        <dbReference type="ARBA" id="ARBA00049120"/>
    </source>
</evidence>
<dbReference type="PROSITE" id="PS00093">
    <property type="entry name" value="N4_MTASE"/>
    <property type="match status" value="1"/>
</dbReference>
<dbReference type="InterPro" id="IPR029063">
    <property type="entry name" value="SAM-dependent_MTases_sf"/>
</dbReference>
<comment type="caution">
    <text evidence="11">The sequence shown here is derived from an EMBL/GenBank/DDBJ whole genome shotgun (WGS) entry which is preliminary data.</text>
</comment>
<keyword evidence="6" id="KW-0680">Restriction system</keyword>
<feature type="region of interest" description="Disordered" evidence="9">
    <location>
        <begin position="280"/>
        <end position="323"/>
    </location>
</feature>
<dbReference type="GO" id="GO:0032259">
    <property type="term" value="P:methylation"/>
    <property type="evidence" value="ECO:0007669"/>
    <property type="project" value="UniProtKB-KW"/>
</dbReference>
<gene>
    <name evidence="11" type="ORF">LCGC14_1009820</name>
</gene>
<accession>A0A0F9NLY3</accession>
<dbReference type="InterPro" id="IPR017985">
    <property type="entry name" value="MeTrfase_CN4_CS"/>
</dbReference>
<name>A0A0F9NLY3_9ZZZZ</name>
<dbReference type="CDD" id="cd02440">
    <property type="entry name" value="AdoMet_MTases"/>
    <property type="match status" value="1"/>
</dbReference>
<protein>
    <recommendedName>
        <fullName evidence="2">site-specific DNA-methyltransferase (cytosine-N(4)-specific)</fullName>
        <ecNumber evidence="2">2.1.1.113</ecNumber>
    </recommendedName>
</protein>
<dbReference type="Gene3D" id="3.40.50.150">
    <property type="entry name" value="Vaccinia Virus protein VP39"/>
    <property type="match status" value="1"/>
</dbReference>
<dbReference type="InterPro" id="IPR001091">
    <property type="entry name" value="RM_Methyltransferase"/>
</dbReference>
<dbReference type="InterPro" id="IPR002941">
    <property type="entry name" value="DNA_methylase_N4/N6"/>
</dbReference>
<dbReference type="GO" id="GO:0009307">
    <property type="term" value="P:DNA restriction-modification system"/>
    <property type="evidence" value="ECO:0007669"/>
    <property type="project" value="UniProtKB-KW"/>
</dbReference>